<keyword evidence="1" id="KW-0812">Transmembrane</keyword>
<gene>
    <name evidence="2" type="ORF">GpSGHVEth015</name>
</gene>
<sequence length="55" mass="6657">MTTYYFQVQRVIYLILTMYFGVGPYKLSYFKVISSYCLFNYTRGFTAFVILLKRK</sequence>
<feature type="transmembrane region" description="Helical" evidence="1">
    <location>
        <begin position="12"/>
        <end position="27"/>
    </location>
</feature>
<proteinExistence type="predicted"/>
<evidence type="ECO:0000313" key="3">
    <source>
        <dbReference type="Proteomes" id="UP000282469"/>
    </source>
</evidence>
<organismHost>
    <name type="scientific">Glossina</name>
    <name type="common">tsetse flies</name>
    <dbReference type="NCBI Taxonomy" id="7393"/>
</organismHost>
<evidence type="ECO:0000313" key="2">
    <source>
        <dbReference type="EMBL" id="AMB48619.1"/>
    </source>
</evidence>
<dbReference type="Proteomes" id="UP000282469">
    <property type="component" value="Segment"/>
</dbReference>
<keyword evidence="1" id="KW-1133">Transmembrane helix</keyword>
<accession>A0A0Y0G6S2</accession>
<evidence type="ECO:0000256" key="1">
    <source>
        <dbReference type="SAM" id="Phobius"/>
    </source>
</evidence>
<protein>
    <submittedName>
        <fullName evidence="2">Uncharacterized protein</fullName>
    </submittedName>
</protein>
<name>A0A0Y0G6S2_GHVS</name>
<dbReference type="EMBL" id="KU050077">
    <property type="protein sequence ID" value="AMB48619.1"/>
    <property type="molecule type" value="Genomic_DNA"/>
</dbReference>
<keyword evidence="1" id="KW-0472">Membrane</keyword>
<organism evidence="2 3">
    <name type="scientific">Glossina hytrovirus (isolate Glossina pallidipes/Ethiopia/Seibersdorf/-)</name>
    <name type="common">GHV</name>
    <dbReference type="NCBI Taxonomy" id="379529"/>
    <lineage>
        <taxon>Viruses</taxon>
        <taxon>Viruses incertae sedis</taxon>
        <taxon>Naldaviricetes</taxon>
        <taxon>Lefavirales</taxon>
        <taxon>Hytrosaviridae</taxon>
        <taxon>Glossinavirus</taxon>
        <taxon>Glossinavirus glopallidipedis</taxon>
    </lineage>
</organism>
<reference evidence="2 3" key="1">
    <citation type="journal article" date="2016" name="J. Gen. Virol.">
        <title>Comprehensive annotation of Glossina pallidipes salivary gland hypertrophy virus from Ethiopian tsetse flies: a proteogenomics approach.</title>
        <authorList>
            <person name="Abd-Alla A.M."/>
            <person name="Kariithi H.M."/>
            <person name="Cousserans F."/>
            <person name="Parker N.J."/>
            <person name="Ince I.A."/>
            <person name="Scully E.D."/>
            <person name="Boeren S."/>
            <person name="Geib S.M."/>
            <person name="Mekonnen S."/>
            <person name="Vlak J.M."/>
            <person name="Parker A.G."/>
            <person name="Vreysen M.J."/>
            <person name="Bergoin M."/>
        </authorList>
    </citation>
    <scope>NUCLEOTIDE SEQUENCE [LARGE SCALE GENOMIC DNA]</scope>
    <source>
        <strain evidence="2 3">Ethiopian</strain>
    </source>
</reference>